<dbReference type="InterPro" id="IPR009075">
    <property type="entry name" value="AcylCo_DH/oxidase_C"/>
</dbReference>
<dbReference type="Gene3D" id="1.10.540.10">
    <property type="entry name" value="Acyl-CoA dehydrogenase/oxidase, N-terminal domain"/>
    <property type="match status" value="1"/>
</dbReference>
<organism evidence="10 11">
    <name type="scientific">Nocardioides caeni</name>
    <dbReference type="NCBI Taxonomy" id="574700"/>
    <lineage>
        <taxon>Bacteria</taxon>
        <taxon>Bacillati</taxon>
        <taxon>Actinomycetota</taxon>
        <taxon>Actinomycetes</taxon>
        <taxon>Propionibacteriales</taxon>
        <taxon>Nocardioidaceae</taxon>
        <taxon>Nocardioides</taxon>
    </lineage>
</organism>
<evidence type="ECO:0000256" key="2">
    <source>
        <dbReference type="ARBA" id="ARBA00009347"/>
    </source>
</evidence>
<dbReference type="AlphaFoldDB" id="A0A4S8NLZ3"/>
<feature type="region of interest" description="Disordered" evidence="6">
    <location>
        <begin position="68"/>
        <end position="91"/>
    </location>
</feature>
<comment type="similarity">
    <text evidence="2 5">Belongs to the acyl-CoA dehydrogenase family.</text>
</comment>
<dbReference type="SUPFAM" id="SSF56645">
    <property type="entry name" value="Acyl-CoA dehydrogenase NM domain-like"/>
    <property type="match status" value="1"/>
</dbReference>
<evidence type="ECO:0000313" key="10">
    <source>
        <dbReference type="EMBL" id="THV16159.1"/>
    </source>
</evidence>
<name>A0A4S8NLZ3_9ACTN</name>
<dbReference type="Gene3D" id="2.40.110.10">
    <property type="entry name" value="Butyryl-CoA Dehydrogenase, subunit A, domain 2"/>
    <property type="match status" value="1"/>
</dbReference>
<evidence type="ECO:0000256" key="6">
    <source>
        <dbReference type="SAM" id="MobiDB-lite"/>
    </source>
</evidence>
<protein>
    <submittedName>
        <fullName evidence="10">Acyl-CoA dehydrogenase</fullName>
    </submittedName>
</protein>
<keyword evidence="5" id="KW-0560">Oxidoreductase</keyword>
<dbReference type="PANTHER" id="PTHR43884:SF12">
    <property type="entry name" value="ISOVALERYL-COA DEHYDROGENASE, MITOCHONDRIAL-RELATED"/>
    <property type="match status" value="1"/>
</dbReference>
<dbReference type="InterPro" id="IPR013786">
    <property type="entry name" value="AcylCoA_DH/ox_N"/>
</dbReference>
<feature type="domain" description="Acyl-CoA dehydrogenase/oxidase N-terminal" evidence="9">
    <location>
        <begin position="98"/>
        <end position="145"/>
    </location>
</feature>
<evidence type="ECO:0000256" key="1">
    <source>
        <dbReference type="ARBA" id="ARBA00001974"/>
    </source>
</evidence>
<keyword evidence="4 5" id="KW-0274">FAD</keyword>
<dbReference type="EMBL" id="STGW01000003">
    <property type="protein sequence ID" value="THV16159.1"/>
    <property type="molecule type" value="Genomic_DNA"/>
</dbReference>
<gene>
    <name evidence="10" type="ORF">E9934_07495</name>
</gene>
<dbReference type="SUPFAM" id="SSF47203">
    <property type="entry name" value="Acyl-CoA dehydrogenase C-terminal domain-like"/>
    <property type="match status" value="1"/>
</dbReference>
<accession>A0A4S8NLZ3</accession>
<comment type="caution">
    <text evidence="10">The sequence shown here is derived from an EMBL/GenBank/DDBJ whole genome shotgun (WGS) entry which is preliminary data.</text>
</comment>
<reference evidence="10 11" key="1">
    <citation type="journal article" date="2009" name="Int. J. Syst. Evol. Microbiol.">
        <title>Nocardioides caeni sp. nov., isolated from wastewater.</title>
        <authorList>
            <person name="Yoon J.H."/>
            <person name="Kang S.J."/>
            <person name="Park S."/>
            <person name="Kim W."/>
            <person name="Oh T.K."/>
        </authorList>
    </citation>
    <scope>NUCLEOTIDE SEQUENCE [LARGE SCALE GENOMIC DNA]</scope>
    <source>
        <strain evidence="10 11">DSM 23134</strain>
    </source>
</reference>
<evidence type="ECO:0000256" key="3">
    <source>
        <dbReference type="ARBA" id="ARBA00022630"/>
    </source>
</evidence>
<dbReference type="Proteomes" id="UP000307087">
    <property type="component" value="Unassembled WGS sequence"/>
</dbReference>
<evidence type="ECO:0000256" key="4">
    <source>
        <dbReference type="ARBA" id="ARBA00022827"/>
    </source>
</evidence>
<dbReference type="InterPro" id="IPR006091">
    <property type="entry name" value="Acyl-CoA_Oxase/DH_mid-dom"/>
</dbReference>
<feature type="domain" description="Acyl-CoA oxidase/dehydrogenase middle" evidence="8">
    <location>
        <begin position="152"/>
        <end position="251"/>
    </location>
</feature>
<evidence type="ECO:0000259" key="9">
    <source>
        <dbReference type="Pfam" id="PF02771"/>
    </source>
</evidence>
<keyword evidence="11" id="KW-1185">Reference proteome</keyword>
<feature type="compositionally biased region" description="Basic and acidic residues" evidence="6">
    <location>
        <begin position="68"/>
        <end position="87"/>
    </location>
</feature>
<evidence type="ECO:0000313" key="11">
    <source>
        <dbReference type="Proteomes" id="UP000307087"/>
    </source>
</evidence>
<dbReference type="PANTHER" id="PTHR43884">
    <property type="entry name" value="ACYL-COA DEHYDROGENASE"/>
    <property type="match status" value="1"/>
</dbReference>
<dbReference type="GO" id="GO:0003995">
    <property type="term" value="F:acyl-CoA dehydrogenase activity"/>
    <property type="evidence" value="ECO:0007669"/>
    <property type="project" value="TreeGrafter"/>
</dbReference>
<dbReference type="GO" id="GO:0050660">
    <property type="term" value="F:flavin adenine dinucleotide binding"/>
    <property type="evidence" value="ECO:0007669"/>
    <property type="project" value="InterPro"/>
</dbReference>
<dbReference type="Gene3D" id="1.20.140.10">
    <property type="entry name" value="Butyryl-CoA Dehydrogenase, subunit A, domain 3"/>
    <property type="match status" value="1"/>
</dbReference>
<dbReference type="Pfam" id="PF02770">
    <property type="entry name" value="Acyl-CoA_dh_M"/>
    <property type="match status" value="1"/>
</dbReference>
<dbReference type="Pfam" id="PF02771">
    <property type="entry name" value="Acyl-CoA_dh_N"/>
    <property type="match status" value="1"/>
</dbReference>
<proteinExistence type="inferred from homology"/>
<dbReference type="InterPro" id="IPR009100">
    <property type="entry name" value="AcylCoA_DH/oxidase_NM_dom_sf"/>
</dbReference>
<dbReference type="Pfam" id="PF00441">
    <property type="entry name" value="Acyl-CoA_dh_1"/>
    <property type="match status" value="1"/>
</dbReference>
<feature type="domain" description="Acyl-CoA dehydrogenase/oxidase C-terminal" evidence="7">
    <location>
        <begin position="272"/>
        <end position="422"/>
    </location>
</feature>
<evidence type="ECO:0000259" key="8">
    <source>
        <dbReference type="Pfam" id="PF02770"/>
    </source>
</evidence>
<evidence type="ECO:0000259" key="7">
    <source>
        <dbReference type="Pfam" id="PF00441"/>
    </source>
</evidence>
<dbReference type="OrthoDB" id="8876745at2"/>
<dbReference type="RefSeq" id="WP_136562254.1">
    <property type="nucleotide sequence ID" value="NZ_BAABLS010000010.1"/>
</dbReference>
<evidence type="ECO:0000256" key="5">
    <source>
        <dbReference type="RuleBase" id="RU362125"/>
    </source>
</evidence>
<dbReference type="InterPro" id="IPR037069">
    <property type="entry name" value="AcylCoA_DH/ox_N_sf"/>
</dbReference>
<dbReference type="InterPro" id="IPR046373">
    <property type="entry name" value="Acyl-CoA_Oxase/DH_mid-dom_sf"/>
</dbReference>
<keyword evidence="3 5" id="KW-0285">Flavoprotein</keyword>
<comment type="cofactor">
    <cofactor evidence="1 5">
        <name>FAD</name>
        <dbReference type="ChEBI" id="CHEBI:57692"/>
    </cofactor>
</comment>
<sequence>MHAWSDMDEAIREGVRDWIEKHFEPVRDEIESGEVAPYDLARRFFADFGATDMARDAVRKLLASERRKAEARAAGEPRPARKERSDEPDPMLDMLSMGAVVGSELAGVSLGTMVSLGVSIGLGAATIQQLGTLEQKEKYVERIVTLEHIAAWSITEPDSGSDAFGGMKTTVRRDGDGFVLTGSKTFATNGPDADVAVVYAKLDEGDGTPIRDRQVLAFILEKGDPGFTQGKPFKKMGLMSSRTGELFFDDVRLGMDRLLGGEKALDRSDRANDGRESARSGFVMERVACAIGSLGIIEECRRRSIDYARKRELWGQPIGDFQLIQLKLAKMEVARLNVQNMVFVALDAIRAGRLPTLAEASAMKLYSTEAATDVAMEAVQLFGGNGYMAEYRVEQLARDAKSLMIYAGSNEIQVTHVAKGLLAGKGA</sequence>
<dbReference type="InterPro" id="IPR036250">
    <property type="entry name" value="AcylCo_DH-like_C"/>
</dbReference>